<evidence type="ECO:0000313" key="2">
    <source>
        <dbReference type="Proteomes" id="UP000075398"/>
    </source>
</evidence>
<dbReference type="Proteomes" id="UP000075398">
    <property type="component" value="Unassembled WGS sequence"/>
</dbReference>
<organism evidence="1 2">
    <name type="scientific">Candidatus Methanofastidiosum methylothiophilum</name>
    <dbReference type="NCBI Taxonomy" id="1705564"/>
    <lineage>
        <taxon>Archaea</taxon>
        <taxon>Methanobacteriati</taxon>
        <taxon>Methanobacteriota</taxon>
        <taxon>Stenosarchaea group</taxon>
        <taxon>Candidatus Methanofastidiosia</taxon>
        <taxon>Candidatus Methanofastidiosales</taxon>
        <taxon>Candidatus Methanofastidiosaceae</taxon>
        <taxon>Candidatus Methanofastidiosum</taxon>
    </lineage>
</organism>
<dbReference type="SUPFAM" id="SSF50998">
    <property type="entry name" value="Quinoprotein alcohol dehydrogenase-like"/>
    <property type="match status" value="1"/>
</dbReference>
<dbReference type="NCBIfam" id="TIGR02608">
    <property type="entry name" value="delta_60_rpt"/>
    <property type="match status" value="2"/>
</dbReference>
<dbReference type="PANTHER" id="PTHR42754:SF1">
    <property type="entry name" value="LIPOPROTEIN"/>
    <property type="match status" value="1"/>
</dbReference>
<sequence length="378" mass="43342">MEKKYLIAGFIIFLVTLTPVFGQYRNIFWEQRYDGGLNDMAYAVAVDSKDNVIVTGTSRDITRRDRDFYTIKYDKNGNVIWERRYDVATRDESYGVAVDSKDNVVVVGTASGKYFIIKYDKNGELIWTNSPSRGNDDVAYGVAIDSQDNILITGRTKIVVYNYYTLKYDKDGNMLWRVMWTNGEDDVPYGVAVDSKDNVIVTGFSSNGIDHKGRGDYTYYTFKYDKDGNKLWHGKWATSYPYAEAYGVTTDSKDNVIVTGFVMIGNKYNFYTIKSDPEGKIIWDRVFDRSNYDRAYDVTVDLNDNVIVTGTTQSNGIHYGFCTIKYDSKGTFIWEKIYTHDRNDQANGVAVDSENNIIVTGGSDEETWEFLTIKYRNR</sequence>
<dbReference type="AlphaFoldDB" id="A0A150IXS1"/>
<name>A0A150IXS1_9EURY</name>
<dbReference type="InterPro" id="IPR011047">
    <property type="entry name" value="Quinoprotein_ADH-like_sf"/>
</dbReference>
<comment type="caution">
    <text evidence="1">The sequence shown here is derived from an EMBL/GenBank/DDBJ whole genome shotgun (WGS) entry which is preliminary data.</text>
</comment>
<proteinExistence type="predicted"/>
<dbReference type="InterPro" id="IPR013431">
    <property type="entry name" value="Delta_60_rpt"/>
</dbReference>
<reference evidence="1 2" key="1">
    <citation type="journal article" date="2016" name="ISME J.">
        <title>Chasing the elusive Euryarchaeota class WSA2: genomes reveal a uniquely fastidious methyl-reducing methanogen.</title>
        <authorList>
            <person name="Nobu M.K."/>
            <person name="Narihiro T."/>
            <person name="Kuroda K."/>
            <person name="Mei R."/>
            <person name="Liu W.T."/>
        </authorList>
    </citation>
    <scope>NUCLEOTIDE SEQUENCE [LARGE SCALE GENOMIC DNA]</scope>
    <source>
        <strain evidence="1">U1lsi0528_Bin055</strain>
    </source>
</reference>
<dbReference type="EMBL" id="LNGC01000090">
    <property type="protein sequence ID" value="KYC49658.1"/>
    <property type="molecule type" value="Genomic_DNA"/>
</dbReference>
<gene>
    <name evidence="1" type="ORF">AMQ22_01600</name>
</gene>
<dbReference type="InterPro" id="IPR011042">
    <property type="entry name" value="6-blade_b-propeller_TolB-like"/>
</dbReference>
<dbReference type="PANTHER" id="PTHR42754">
    <property type="entry name" value="ENDOGLUCANASE"/>
    <property type="match status" value="1"/>
</dbReference>
<accession>A0A150IXS1</accession>
<evidence type="ECO:0000313" key="1">
    <source>
        <dbReference type="EMBL" id="KYC49658.1"/>
    </source>
</evidence>
<dbReference type="Gene3D" id="2.120.10.30">
    <property type="entry name" value="TolB, C-terminal domain"/>
    <property type="match status" value="2"/>
</dbReference>
<protein>
    <submittedName>
        <fullName evidence="1">Beta-propeller repeat protein</fullName>
    </submittedName>
</protein>
<dbReference type="PATRIC" id="fig|1705409.3.peg.1674"/>